<keyword evidence="2" id="KW-1133">Transmembrane helix</keyword>
<feature type="compositionally biased region" description="Basic residues" evidence="1">
    <location>
        <begin position="245"/>
        <end position="275"/>
    </location>
</feature>
<feature type="compositionally biased region" description="Basic and acidic residues" evidence="1">
    <location>
        <begin position="37"/>
        <end position="74"/>
    </location>
</feature>
<feature type="compositionally biased region" description="Low complexity" evidence="1">
    <location>
        <begin position="92"/>
        <end position="139"/>
    </location>
</feature>
<dbReference type="EMBL" id="JAIXMP010000007">
    <property type="protein sequence ID" value="KAI9270586.1"/>
    <property type="molecule type" value="Genomic_DNA"/>
</dbReference>
<gene>
    <name evidence="3" type="ORF">BDA99DRAFT_324258</name>
</gene>
<evidence type="ECO:0000313" key="4">
    <source>
        <dbReference type="Proteomes" id="UP001209540"/>
    </source>
</evidence>
<proteinExistence type="predicted"/>
<feature type="transmembrane region" description="Helical" evidence="2">
    <location>
        <begin position="183"/>
        <end position="202"/>
    </location>
</feature>
<protein>
    <submittedName>
        <fullName evidence="3">Uncharacterized protein</fullName>
    </submittedName>
</protein>
<sequence length="275" mass="31634">MQEDIVDFEDFDYGDLDDINPDDLDIENLERELGLLNEDKKKKNENKEASIDASGKNELEQKDTNVSIEQDKSSHVTSSTDSKKPESMPEKSSTSSTSASASINASTTTATKATPVKQQYQQRQQRSFNNNRPPYNNNNQMRGGFGGQYRPPNTSFPHQQYPFAQQGMMGMKYVFHPINKQRFLFSFLSFLPLFISPLTLSIHSYPSLTRSKPFPLISLPSFHPFFYYQLCSEKKLSKKIYAEKKRQKNKNGNITKRKKKRNTSKKKEKKTKSTK</sequence>
<feature type="region of interest" description="Disordered" evidence="1">
    <location>
        <begin position="37"/>
        <end position="155"/>
    </location>
</feature>
<reference evidence="3" key="1">
    <citation type="journal article" date="2022" name="IScience">
        <title>Evolution of zygomycete secretomes and the origins of terrestrial fungal ecologies.</title>
        <authorList>
            <person name="Chang Y."/>
            <person name="Wang Y."/>
            <person name="Mondo S."/>
            <person name="Ahrendt S."/>
            <person name="Andreopoulos W."/>
            <person name="Barry K."/>
            <person name="Beard J."/>
            <person name="Benny G.L."/>
            <person name="Blankenship S."/>
            <person name="Bonito G."/>
            <person name="Cuomo C."/>
            <person name="Desiro A."/>
            <person name="Gervers K.A."/>
            <person name="Hundley H."/>
            <person name="Kuo A."/>
            <person name="LaButti K."/>
            <person name="Lang B.F."/>
            <person name="Lipzen A."/>
            <person name="O'Donnell K."/>
            <person name="Pangilinan J."/>
            <person name="Reynolds N."/>
            <person name="Sandor L."/>
            <person name="Smith M.E."/>
            <person name="Tsang A."/>
            <person name="Grigoriev I.V."/>
            <person name="Stajich J.E."/>
            <person name="Spatafora J.W."/>
        </authorList>
    </citation>
    <scope>NUCLEOTIDE SEQUENCE</scope>
    <source>
        <strain evidence="3">RSA 2281</strain>
    </source>
</reference>
<name>A0AAD5PIB3_9FUNG</name>
<keyword evidence="4" id="KW-1185">Reference proteome</keyword>
<feature type="region of interest" description="Disordered" evidence="1">
    <location>
        <begin position="241"/>
        <end position="275"/>
    </location>
</feature>
<evidence type="ECO:0000256" key="2">
    <source>
        <dbReference type="SAM" id="Phobius"/>
    </source>
</evidence>
<accession>A0AAD5PIB3</accession>
<evidence type="ECO:0000256" key="1">
    <source>
        <dbReference type="SAM" id="MobiDB-lite"/>
    </source>
</evidence>
<keyword evidence="2" id="KW-0812">Transmembrane</keyword>
<feature type="region of interest" description="Disordered" evidence="1">
    <location>
        <begin position="1"/>
        <end position="23"/>
    </location>
</feature>
<comment type="caution">
    <text evidence="3">The sequence shown here is derived from an EMBL/GenBank/DDBJ whole genome shotgun (WGS) entry which is preliminary data.</text>
</comment>
<dbReference type="Proteomes" id="UP001209540">
    <property type="component" value="Unassembled WGS sequence"/>
</dbReference>
<keyword evidence="2" id="KW-0472">Membrane</keyword>
<dbReference type="AlphaFoldDB" id="A0AAD5PIB3"/>
<organism evidence="3 4">
    <name type="scientific">Phascolomyces articulosus</name>
    <dbReference type="NCBI Taxonomy" id="60185"/>
    <lineage>
        <taxon>Eukaryota</taxon>
        <taxon>Fungi</taxon>
        <taxon>Fungi incertae sedis</taxon>
        <taxon>Mucoromycota</taxon>
        <taxon>Mucoromycotina</taxon>
        <taxon>Mucoromycetes</taxon>
        <taxon>Mucorales</taxon>
        <taxon>Lichtheimiaceae</taxon>
        <taxon>Phascolomyces</taxon>
    </lineage>
</organism>
<reference evidence="3" key="2">
    <citation type="submission" date="2023-02" db="EMBL/GenBank/DDBJ databases">
        <authorList>
            <consortium name="DOE Joint Genome Institute"/>
            <person name="Mondo S.J."/>
            <person name="Chang Y."/>
            <person name="Wang Y."/>
            <person name="Ahrendt S."/>
            <person name="Andreopoulos W."/>
            <person name="Barry K."/>
            <person name="Beard J."/>
            <person name="Benny G.L."/>
            <person name="Blankenship S."/>
            <person name="Bonito G."/>
            <person name="Cuomo C."/>
            <person name="Desiro A."/>
            <person name="Gervers K.A."/>
            <person name="Hundley H."/>
            <person name="Kuo A."/>
            <person name="LaButti K."/>
            <person name="Lang B.F."/>
            <person name="Lipzen A."/>
            <person name="O'Donnell K."/>
            <person name="Pangilinan J."/>
            <person name="Reynolds N."/>
            <person name="Sandor L."/>
            <person name="Smith M.W."/>
            <person name="Tsang A."/>
            <person name="Grigoriev I.V."/>
            <person name="Stajich J.E."/>
            <person name="Spatafora J.W."/>
        </authorList>
    </citation>
    <scope>NUCLEOTIDE SEQUENCE</scope>
    <source>
        <strain evidence="3">RSA 2281</strain>
    </source>
</reference>
<evidence type="ECO:0000313" key="3">
    <source>
        <dbReference type="EMBL" id="KAI9270586.1"/>
    </source>
</evidence>